<dbReference type="PIRSF" id="PIRSF006470">
    <property type="entry name" value="DctB"/>
    <property type="match status" value="1"/>
</dbReference>
<dbReference type="PANTHER" id="PTHR33376">
    <property type="match status" value="1"/>
</dbReference>
<dbReference type="EMBL" id="JAVRHK010000004">
    <property type="protein sequence ID" value="MDT0676336.1"/>
    <property type="molecule type" value="Genomic_DNA"/>
</dbReference>
<dbReference type="RefSeq" id="WP_311502684.1">
    <property type="nucleotide sequence ID" value="NZ_JAVRHK010000004.1"/>
</dbReference>
<dbReference type="InterPro" id="IPR038404">
    <property type="entry name" value="TRAP_DctP_sf"/>
</dbReference>
<evidence type="ECO:0000313" key="2">
    <source>
        <dbReference type="EMBL" id="MDT0676336.1"/>
    </source>
</evidence>
<dbReference type="InterPro" id="IPR018389">
    <property type="entry name" value="DctP_fam"/>
</dbReference>
<evidence type="ECO:0000313" key="3">
    <source>
        <dbReference type="Proteomes" id="UP001262582"/>
    </source>
</evidence>
<evidence type="ECO:0000256" key="1">
    <source>
        <dbReference type="ARBA" id="ARBA00022729"/>
    </source>
</evidence>
<comment type="caution">
    <text evidence="2">The sequence shown here is derived from an EMBL/GenBank/DDBJ whole genome shotgun (WGS) entry which is preliminary data.</text>
</comment>
<dbReference type="CDD" id="cd13671">
    <property type="entry name" value="PBP2_TRAP_SBP_like_3"/>
    <property type="match status" value="1"/>
</dbReference>
<dbReference type="NCBIfam" id="NF037995">
    <property type="entry name" value="TRAP_S1"/>
    <property type="match status" value="1"/>
</dbReference>
<name>A0ABU3D4A0_9FLAO</name>
<dbReference type="Proteomes" id="UP001262582">
    <property type="component" value="Unassembled WGS sequence"/>
</dbReference>
<accession>A0ABU3D4A0</accession>
<reference evidence="2 3" key="1">
    <citation type="submission" date="2023-09" db="EMBL/GenBank/DDBJ databases">
        <authorList>
            <person name="Rey-Velasco X."/>
        </authorList>
    </citation>
    <scope>NUCLEOTIDE SEQUENCE [LARGE SCALE GENOMIC DNA]</scope>
    <source>
        <strain evidence="2 3">F117</strain>
    </source>
</reference>
<dbReference type="PROSITE" id="PS51257">
    <property type="entry name" value="PROKAR_LIPOPROTEIN"/>
    <property type="match status" value="1"/>
</dbReference>
<dbReference type="NCBIfam" id="TIGR00787">
    <property type="entry name" value="dctP"/>
    <property type="match status" value="1"/>
</dbReference>
<proteinExistence type="predicted"/>
<keyword evidence="3" id="KW-1185">Reference proteome</keyword>
<dbReference type="Pfam" id="PF03480">
    <property type="entry name" value="DctP"/>
    <property type="match status" value="1"/>
</dbReference>
<dbReference type="PANTHER" id="PTHR33376:SF2">
    <property type="entry name" value="DICARBOXYLATE-BINDING PERIPLASMIC PROTEIN"/>
    <property type="match status" value="1"/>
</dbReference>
<gene>
    <name evidence="2" type="ORF">RM539_07055</name>
</gene>
<keyword evidence="1" id="KW-0732">Signal</keyword>
<sequence>MSESAKGKILLVLVLLLLTACGKKEEGKSLKLAHSLGVTHPVHIAMEYFAERVREKSGGKLSIEIYPSSQLGSERQALELLQIGSLAMTKVSSAVMENFSPKLKVFGYPYLFRDREHRYKLYDSELGKELLLDGEKYWLRGLTYFDAGSRSFYSMATPIKTPEDLQGMKIRVMQSPTAIALVKALGGSPTPVSWGELYTSLQQGVVDGAENNLPSFYSSKHYEICKNFSIDQHTAIPDVLVISSSIYEDLSEQEKMWINESAREASLKERELWEAAEKEALEEIIKAGVKVNYPDKDKFREESKVVIEALKQKDTSLYNLVQEIKDL</sequence>
<dbReference type="InterPro" id="IPR004682">
    <property type="entry name" value="TRAP_DctP"/>
</dbReference>
<organism evidence="2 3">
    <name type="scientific">Autumnicola musiva</name>
    <dbReference type="NCBI Taxonomy" id="3075589"/>
    <lineage>
        <taxon>Bacteria</taxon>
        <taxon>Pseudomonadati</taxon>
        <taxon>Bacteroidota</taxon>
        <taxon>Flavobacteriia</taxon>
        <taxon>Flavobacteriales</taxon>
        <taxon>Flavobacteriaceae</taxon>
        <taxon>Autumnicola</taxon>
    </lineage>
</organism>
<dbReference type="Gene3D" id="3.40.190.170">
    <property type="entry name" value="Bacterial extracellular solute-binding protein, family 7"/>
    <property type="match status" value="1"/>
</dbReference>
<protein>
    <submittedName>
        <fullName evidence="2">TRAP transporter substrate-binding protein</fullName>
    </submittedName>
</protein>